<dbReference type="EMBL" id="OKQR01000002">
    <property type="protein sequence ID" value="SPD93644.1"/>
    <property type="molecule type" value="Genomic_DNA"/>
</dbReference>
<dbReference type="RefSeq" id="WP_072614409.1">
    <property type="nucleotide sequence ID" value="NZ_AP017935.1"/>
</dbReference>
<accession>A0A2N9KFD7</accession>
<dbReference type="SUPFAM" id="SSF55729">
    <property type="entry name" value="Acyl-CoA N-acyltransferases (Nat)"/>
    <property type="match status" value="1"/>
</dbReference>
<evidence type="ECO:0000313" key="5">
    <source>
        <dbReference type="Proteomes" id="UP000239237"/>
    </source>
</evidence>
<dbReference type="Proteomes" id="UP000239237">
    <property type="component" value="Unassembled WGS sequence"/>
</dbReference>
<dbReference type="PROSITE" id="PS51186">
    <property type="entry name" value="GNAT"/>
    <property type="match status" value="1"/>
</dbReference>
<proteinExistence type="predicted"/>
<dbReference type="EMBL" id="OKQU01000002">
    <property type="protein sequence ID" value="SPE09300.1"/>
    <property type="molecule type" value="Genomic_DNA"/>
</dbReference>
<dbReference type="CDD" id="cd04301">
    <property type="entry name" value="NAT_SF"/>
    <property type="match status" value="1"/>
</dbReference>
<reference evidence="3 4" key="2">
    <citation type="submission" date="2018-02" db="EMBL/GenBank/DDBJ databases">
        <authorList>
            <person name="Cohen D.B."/>
            <person name="Kent A.D."/>
        </authorList>
    </citation>
    <scope>NUCLEOTIDE SEQUENCE [LARGE SCALE GENOMIC DNA]</scope>
    <source>
        <strain evidence="3 4">CECT 9216</strain>
    </source>
</reference>
<reference evidence="2 5" key="1">
    <citation type="submission" date="2018-02" db="EMBL/GenBank/DDBJ databases">
        <authorList>
            <person name="Rodrigo-Torres L."/>
            <person name="Arahal R. D."/>
            <person name="Lucena T."/>
        </authorList>
    </citation>
    <scope>NUCLEOTIDE SEQUENCE [LARGE SCALE GENOMIC DNA]</scope>
    <source>
        <strain evidence="2 5">CECT 8486</strain>
    </source>
</reference>
<keyword evidence="5" id="KW-1185">Reference proteome</keyword>
<dbReference type="Pfam" id="PF00583">
    <property type="entry name" value="Acetyltransf_1"/>
    <property type="match status" value="1"/>
</dbReference>
<dbReference type="AlphaFoldDB" id="A0A2N9KFD7"/>
<sequence length="176" mass="19873">MIKIVNVTKKDGQYWHDVYLNAFPEYERLPFSQLQQIANEQEAVRLAMIVDDDNPVGILLLVEISNQKAFVLYFAVDANIRGKGIGSRTITALKEEYPGGIVLESEIIGQQADNEAQRVKRYEFYQRNGVTDSGFLTKNMGGTFHLLRSTELISDIEYVKAISILGVEAEVEKLVE</sequence>
<evidence type="ECO:0000313" key="4">
    <source>
        <dbReference type="Proteomes" id="UP000237923"/>
    </source>
</evidence>
<dbReference type="KEGG" id="lsu:A6B45_09775"/>
<feature type="domain" description="N-acetyltransferase" evidence="1">
    <location>
        <begin position="2"/>
        <end position="153"/>
    </location>
</feature>
<protein>
    <recommendedName>
        <fullName evidence="1">N-acetyltransferase domain-containing protein</fullName>
    </recommendedName>
</protein>
<dbReference type="InterPro" id="IPR016181">
    <property type="entry name" value="Acyl_CoA_acyltransferase"/>
</dbReference>
<evidence type="ECO:0000313" key="3">
    <source>
        <dbReference type="EMBL" id="SPE09300.1"/>
    </source>
</evidence>
<dbReference type="InterPro" id="IPR000182">
    <property type="entry name" value="GNAT_dom"/>
</dbReference>
<gene>
    <name evidence="2" type="ORF">LES8486_01302</name>
    <name evidence="3" type="ORF">LES9216_01449</name>
</gene>
<dbReference type="GeneID" id="99675084"/>
<evidence type="ECO:0000313" key="2">
    <source>
        <dbReference type="EMBL" id="SPD93644.1"/>
    </source>
</evidence>
<dbReference type="Proteomes" id="UP000237923">
    <property type="component" value="Unassembled WGS sequence"/>
</dbReference>
<organism evidence="3 4">
    <name type="scientific">Leuconostoc suionicum</name>
    <dbReference type="NCBI Taxonomy" id="1511761"/>
    <lineage>
        <taxon>Bacteria</taxon>
        <taxon>Bacillati</taxon>
        <taxon>Bacillota</taxon>
        <taxon>Bacilli</taxon>
        <taxon>Lactobacillales</taxon>
        <taxon>Lactobacillaceae</taxon>
        <taxon>Leuconostoc</taxon>
    </lineage>
</organism>
<evidence type="ECO:0000259" key="1">
    <source>
        <dbReference type="PROSITE" id="PS51186"/>
    </source>
</evidence>
<dbReference type="GO" id="GO:0016747">
    <property type="term" value="F:acyltransferase activity, transferring groups other than amino-acyl groups"/>
    <property type="evidence" value="ECO:0007669"/>
    <property type="project" value="InterPro"/>
</dbReference>
<dbReference type="Gene3D" id="3.40.630.30">
    <property type="match status" value="1"/>
</dbReference>
<name>A0A2N9KFD7_9LACO</name>